<dbReference type="EMBL" id="CAJNNV010001486">
    <property type="protein sequence ID" value="CAE8585159.1"/>
    <property type="molecule type" value="Genomic_DNA"/>
</dbReference>
<comment type="caution">
    <text evidence="2">The sequence shown here is derived from an EMBL/GenBank/DDBJ whole genome shotgun (WGS) entry which is preliminary data.</text>
</comment>
<feature type="non-terminal residue" evidence="2">
    <location>
        <position position="117"/>
    </location>
</feature>
<name>A0A813DEC1_POLGL</name>
<protein>
    <submittedName>
        <fullName evidence="2">Uncharacterized protein</fullName>
    </submittedName>
</protein>
<organism evidence="2 3">
    <name type="scientific">Polarella glacialis</name>
    <name type="common">Dinoflagellate</name>
    <dbReference type="NCBI Taxonomy" id="89957"/>
    <lineage>
        <taxon>Eukaryota</taxon>
        <taxon>Sar</taxon>
        <taxon>Alveolata</taxon>
        <taxon>Dinophyceae</taxon>
        <taxon>Suessiales</taxon>
        <taxon>Suessiaceae</taxon>
        <taxon>Polarella</taxon>
    </lineage>
</organism>
<feature type="non-terminal residue" evidence="2">
    <location>
        <position position="1"/>
    </location>
</feature>
<feature type="transmembrane region" description="Helical" evidence="1">
    <location>
        <begin position="26"/>
        <end position="43"/>
    </location>
</feature>
<dbReference type="Proteomes" id="UP000654075">
    <property type="component" value="Unassembled WGS sequence"/>
</dbReference>
<keyword evidence="1" id="KW-0812">Transmembrane</keyword>
<keyword evidence="3" id="KW-1185">Reference proteome</keyword>
<dbReference type="OrthoDB" id="419770at2759"/>
<evidence type="ECO:0000256" key="1">
    <source>
        <dbReference type="SAM" id="Phobius"/>
    </source>
</evidence>
<evidence type="ECO:0000313" key="2">
    <source>
        <dbReference type="EMBL" id="CAE8585159.1"/>
    </source>
</evidence>
<gene>
    <name evidence="2" type="ORF">PGLA1383_LOCUS4073</name>
</gene>
<evidence type="ECO:0000313" key="3">
    <source>
        <dbReference type="Proteomes" id="UP000654075"/>
    </source>
</evidence>
<keyword evidence="1" id="KW-0472">Membrane</keyword>
<dbReference type="AlphaFoldDB" id="A0A813DEC1"/>
<keyword evidence="1" id="KW-1133">Transmembrane helix</keyword>
<sequence>PLGSAVGRCLLLAVRGPTTLAVRHPLLLLLLIKVAEILASWWARRRSFIVGQRQVLQPGDDMDLGLIQGCLLSTENLLNQGRVEKRTLFTMPLEEAMGRNDYLVHMLKSSARQCRQT</sequence>
<accession>A0A813DEC1</accession>
<proteinExistence type="predicted"/>
<reference evidence="2" key="1">
    <citation type="submission" date="2021-02" db="EMBL/GenBank/DDBJ databases">
        <authorList>
            <person name="Dougan E. K."/>
            <person name="Rhodes N."/>
            <person name="Thang M."/>
            <person name="Chan C."/>
        </authorList>
    </citation>
    <scope>NUCLEOTIDE SEQUENCE</scope>
</reference>